<evidence type="ECO:0000256" key="1">
    <source>
        <dbReference type="PIRSR" id="PIRSR613078-1"/>
    </source>
</evidence>
<proteinExistence type="predicted"/>
<dbReference type="Proteomes" id="UP001304125">
    <property type="component" value="Chromosome"/>
</dbReference>
<dbReference type="InterPro" id="IPR013078">
    <property type="entry name" value="His_Pase_superF_clade-1"/>
</dbReference>
<dbReference type="CDD" id="cd07067">
    <property type="entry name" value="HP_PGM_like"/>
    <property type="match status" value="1"/>
</dbReference>
<dbReference type="InterPro" id="IPR050275">
    <property type="entry name" value="PGM_Phosphatase"/>
</dbReference>
<dbReference type="EMBL" id="CP134879">
    <property type="protein sequence ID" value="WNM25407.1"/>
    <property type="molecule type" value="Genomic_DNA"/>
</dbReference>
<accession>A0AA96J7P8</accession>
<dbReference type="GO" id="GO:0005737">
    <property type="term" value="C:cytoplasm"/>
    <property type="evidence" value="ECO:0007669"/>
    <property type="project" value="TreeGrafter"/>
</dbReference>
<dbReference type="SUPFAM" id="SSF53254">
    <property type="entry name" value="Phosphoglycerate mutase-like"/>
    <property type="match status" value="1"/>
</dbReference>
<evidence type="ECO:0000313" key="4">
    <source>
        <dbReference type="Proteomes" id="UP001304125"/>
    </source>
</evidence>
<organism evidence="3 4">
    <name type="scientific">Demequina capsici</name>
    <dbReference type="NCBI Taxonomy" id="3075620"/>
    <lineage>
        <taxon>Bacteria</taxon>
        <taxon>Bacillati</taxon>
        <taxon>Actinomycetota</taxon>
        <taxon>Actinomycetes</taxon>
        <taxon>Micrococcales</taxon>
        <taxon>Demequinaceae</taxon>
        <taxon>Demequina</taxon>
    </lineage>
</organism>
<dbReference type="InterPro" id="IPR029033">
    <property type="entry name" value="His_PPase_superfam"/>
</dbReference>
<protein>
    <submittedName>
        <fullName evidence="3">Histidine phosphatase family protein</fullName>
    </submittedName>
</protein>
<dbReference type="Pfam" id="PF00300">
    <property type="entry name" value="His_Phos_1"/>
    <property type="match status" value="1"/>
</dbReference>
<dbReference type="GO" id="GO:0016791">
    <property type="term" value="F:phosphatase activity"/>
    <property type="evidence" value="ECO:0007669"/>
    <property type="project" value="TreeGrafter"/>
</dbReference>
<feature type="active site" description="Tele-phosphohistidine intermediate" evidence="1">
    <location>
        <position position="9"/>
    </location>
</feature>
<dbReference type="AlphaFoldDB" id="A0AA96J7P8"/>
<feature type="active site" description="Proton donor/acceptor" evidence="1">
    <location>
        <position position="84"/>
    </location>
</feature>
<sequence length="208" mass="22441">MTRLYVVRHGQTDWNLENRLQGSTDIPLNDTGRAQAADAAAGLLAQLTGAPTVVASHLSRAIETAQILFADLDVVIHRDPRIGERSYGVWEGLEADLRQVHHPEDYDRWKAGLEPRIKGYETHAMLAERTAAAAHEWVQRVDAVGGGDLVLVSHGSAGRMLLASLLGMSTSGRALGNLENACWSRLVPAGDGGWCLDRHNVGAEPVAV</sequence>
<dbReference type="PANTHER" id="PTHR48100:SF62">
    <property type="entry name" value="GLUCOSYL-3-PHOSPHOGLYCERATE PHOSPHATASE"/>
    <property type="match status" value="1"/>
</dbReference>
<feature type="binding site" evidence="2">
    <location>
        <begin position="8"/>
        <end position="15"/>
    </location>
    <ligand>
        <name>substrate</name>
    </ligand>
</feature>
<dbReference type="RefSeq" id="WP_313500336.1">
    <property type="nucleotide sequence ID" value="NZ_CP134879.1"/>
</dbReference>
<dbReference type="PROSITE" id="PS00175">
    <property type="entry name" value="PG_MUTASE"/>
    <property type="match status" value="1"/>
</dbReference>
<evidence type="ECO:0000313" key="3">
    <source>
        <dbReference type="EMBL" id="WNM25407.1"/>
    </source>
</evidence>
<evidence type="ECO:0000256" key="2">
    <source>
        <dbReference type="PIRSR" id="PIRSR613078-2"/>
    </source>
</evidence>
<feature type="binding site" evidence="2">
    <location>
        <begin position="84"/>
        <end position="87"/>
    </location>
    <ligand>
        <name>substrate</name>
    </ligand>
</feature>
<gene>
    <name evidence="3" type="ORF">RN606_04475</name>
</gene>
<dbReference type="SMART" id="SM00855">
    <property type="entry name" value="PGAM"/>
    <property type="match status" value="1"/>
</dbReference>
<keyword evidence="4" id="KW-1185">Reference proteome</keyword>
<dbReference type="InterPro" id="IPR001345">
    <property type="entry name" value="PG/BPGM_mutase_AS"/>
</dbReference>
<feature type="binding site" evidence="2">
    <location>
        <position position="60"/>
    </location>
    <ligand>
        <name>substrate</name>
    </ligand>
</feature>
<dbReference type="PANTHER" id="PTHR48100">
    <property type="entry name" value="BROAD-SPECIFICITY PHOSPHATASE YOR283W-RELATED"/>
    <property type="match status" value="1"/>
</dbReference>
<reference evidence="3 4" key="1">
    <citation type="submission" date="2023-09" db="EMBL/GenBank/DDBJ databases">
        <title>Demequina sp. a novel bacteria isolated from Capsicum annuum.</title>
        <authorList>
            <person name="Humaira Z."/>
            <person name="Lee J."/>
            <person name="Cho D."/>
        </authorList>
    </citation>
    <scope>NUCLEOTIDE SEQUENCE [LARGE SCALE GENOMIC DNA]</scope>
    <source>
        <strain evidence="3 4">OYTSA14</strain>
    </source>
</reference>
<dbReference type="Gene3D" id="3.40.50.1240">
    <property type="entry name" value="Phosphoglycerate mutase-like"/>
    <property type="match status" value="1"/>
</dbReference>
<name>A0AA96J7P8_9MICO</name>